<keyword evidence="2" id="KW-1185">Reference proteome</keyword>
<proteinExistence type="predicted"/>
<name>A0AAD2CZM7_EUPCR</name>
<accession>A0AAD2CZM7</accession>
<protein>
    <submittedName>
        <fullName evidence="1">Uncharacterized protein</fullName>
    </submittedName>
</protein>
<reference evidence="1" key="1">
    <citation type="submission" date="2023-07" db="EMBL/GenBank/DDBJ databases">
        <authorList>
            <consortium name="AG Swart"/>
            <person name="Singh M."/>
            <person name="Singh A."/>
            <person name="Seah K."/>
            <person name="Emmerich C."/>
        </authorList>
    </citation>
    <scope>NUCLEOTIDE SEQUENCE</scope>
    <source>
        <strain evidence="1">DP1</strain>
    </source>
</reference>
<sequence>MTDAVGSKAIDLTEVCISHCRPSHLALLIKLCEEILDCISNVSAAMPFDILKDHI</sequence>
<organism evidence="1 2">
    <name type="scientific">Euplotes crassus</name>
    <dbReference type="NCBI Taxonomy" id="5936"/>
    <lineage>
        <taxon>Eukaryota</taxon>
        <taxon>Sar</taxon>
        <taxon>Alveolata</taxon>
        <taxon>Ciliophora</taxon>
        <taxon>Intramacronucleata</taxon>
        <taxon>Spirotrichea</taxon>
        <taxon>Hypotrichia</taxon>
        <taxon>Euplotida</taxon>
        <taxon>Euplotidae</taxon>
        <taxon>Moneuplotes</taxon>
    </lineage>
</organism>
<comment type="caution">
    <text evidence="1">The sequence shown here is derived from an EMBL/GenBank/DDBJ whole genome shotgun (WGS) entry which is preliminary data.</text>
</comment>
<evidence type="ECO:0000313" key="1">
    <source>
        <dbReference type="EMBL" id="CAI2374872.1"/>
    </source>
</evidence>
<dbReference type="AlphaFoldDB" id="A0AAD2CZM7"/>
<evidence type="ECO:0000313" key="2">
    <source>
        <dbReference type="Proteomes" id="UP001295684"/>
    </source>
</evidence>
<dbReference type="EMBL" id="CAMPGE010016298">
    <property type="protein sequence ID" value="CAI2374872.1"/>
    <property type="molecule type" value="Genomic_DNA"/>
</dbReference>
<gene>
    <name evidence="1" type="ORF">ECRASSUSDP1_LOCUS16230</name>
</gene>
<dbReference type="Proteomes" id="UP001295684">
    <property type="component" value="Unassembled WGS sequence"/>
</dbReference>